<accession>A0ABY8RDF1</accession>
<organism evidence="1 2">
    <name type="scientific">Chryseobacterium gotjawalense</name>
    <dbReference type="NCBI Taxonomy" id="3042315"/>
    <lineage>
        <taxon>Bacteria</taxon>
        <taxon>Pseudomonadati</taxon>
        <taxon>Bacteroidota</taxon>
        <taxon>Flavobacteriia</taxon>
        <taxon>Flavobacteriales</taxon>
        <taxon>Weeksellaceae</taxon>
        <taxon>Chryseobacterium group</taxon>
        <taxon>Chryseobacterium</taxon>
    </lineage>
</organism>
<sequence length="48" mass="5725">MRKIGDEIFVAPEILDKKNLLVFRQKVFESNVEFVKIFENLKIQTLRS</sequence>
<dbReference type="EMBL" id="CP124855">
    <property type="protein sequence ID" value="WHF51539.1"/>
    <property type="molecule type" value="Genomic_DNA"/>
</dbReference>
<name>A0ABY8RDF1_9FLAO</name>
<reference evidence="1 2" key="1">
    <citation type="submission" date="2023-05" db="EMBL/GenBank/DDBJ databases">
        <title>Genomic insight into Chryseobacterium sp. wdc7 isolated forest soil (Gotjawal).</title>
        <authorList>
            <person name="Park S.-J."/>
        </authorList>
    </citation>
    <scope>NUCLEOTIDE SEQUENCE [LARGE SCALE GENOMIC DNA]</scope>
    <source>
        <strain evidence="2">wdc7</strain>
    </source>
</reference>
<dbReference type="Proteomes" id="UP001241656">
    <property type="component" value="Chromosome"/>
</dbReference>
<evidence type="ECO:0000313" key="2">
    <source>
        <dbReference type="Proteomes" id="UP001241656"/>
    </source>
</evidence>
<keyword evidence="2" id="KW-1185">Reference proteome</keyword>
<gene>
    <name evidence="1" type="ORF">QGN23_14105</name>
</gene>
<dbReference type="RefSeq" id="WP_282904880.1">
    <property type="nucleotide sequence ID" value="NZ_CP124855.1"/>
</dbReference>
<protein>
    <submittedName>
        <fullName evidence="1">Uncharacterized protein</fullName>
    </submittedName>
</protein>
<proteinExistence type="predicted"/>
<evidence type="ECO:0000313" key="1">
    <source>
        <dbReference type="EMBL" id="WHF51539.1"/>
    </source>
</evidence>